<sequence>MLSNLHFKILFQFLGKKNHIPMQCCDEGTEKNPTQTHGCFNIQYSFYSPSSRKVFKGIIFCFYLFLFLLDVLLHFLSCSMLTVQVYRCGARPGCPVCQNPASL</sequence>
<dbReference type="Proteomes" id="UP001642360">
    <property type="component" value="Unassembled WGS sequence"/>
</dbReference>
<proteinExistence type="predicted"/>
<keyword evidence="1" id="KW-0812">Transmembrane</keyword>
<organism evidence="2 3">
    <name type="scientific">Ilex paraguariensis</name>
    <name type="common">yerba mate</name>
    <dbReference type="NCBI Taxonomy" id="185542"/>
    <lineage>
        <taxon>Eukaryota</taxon>
        <taxon>Viridiplantae</taxon>
        <taxon>Streptophyta</taxon>
        <taxon>Embryophyta</taxon>
        <taxon>Tracheophyta</taxon>
        <taxon>Spermatophyta</taxon>
        <taxon>Magnoliopsida</taxon>
        <taxon>eudicotyledons</taxon>
        <taxon>Gunneridae</taxon>
        <taxon>Pentapetalae</taxon>
        <taxon>asterids</taxon>
        <taxon>campanulids</taxon>
        <taxon>Aquifoliales</taxon>
        <taxon>Aquifoliaceae</taxon>
        <taxon>Ilex</taxon>
    </lineage>
</organism>
<comment type="caution">
    <text evidence="2">The sequence shown here is derived from an EMBL/GenBank/DDBJ whole genome shotgun (WGS) entry which is preliminary data.</text>
</comment>
<reference evidence="2 3" key="1">
    <citation type="submission" date="2024-02" db="EMBL/GenBank/DDBJ databases">
        <authorList>
            <person name="Vignale AGUSTIN F."/>
            <person name="Sosa J E."/>
            <person name="Modenutti C."/>
        </authorList>
    </citation>
    <scope>NUCLEOTIDE SEQUENCE [LARGE SCALE GENOMIC DNA]</scope>
</reference>
<dbReference type="AlphaFoldDB" id="A0ABC8SDV7"/>
<evidence type="ECO:0000256" key="1">
    <source>
        <dbReference type="SAM" id="Phobius"/>
    </source>
</evidence>
<keyword evidence="3" id="KW-1185">Reference proteome</keyword>
<keyword evidence="1" id="KW-0472">Membrane</keyword>
<dbReference type="EMBL" id="CAUOFW020002636">
    <property type="protein sequence ID" value="CAK9155123.1"/>
    <property type="molecule type" value="Genomic_DNA"/>
</dbReference>
<keyword evidence="1" id="KW-1133">Transmembrane helix</keyword>
<evidence type="ECO:0000313" key="3">
    <source>
        <dbReference type="Proteomes" id="UP001642360"/>
    </source>
</evidence>
<evidence type="ECO:0000313" key="2">
    <source>
        <dbReference type="EMBL" id="CAK9155123.1"/>
    </source>
</evidence>
<gene>
    <name evidence="2" type="ORF">ILEXP_LOCUS23514</name>
</gene>
<accession>A0ABC8SDV7</accession>
<name>A0ABC8SDV7_9AQUA</name>
<protein>
    <submittedName>
        <fullName evidence="2">Uncharacterized protein</fullName>
    </submittedName>
</protein>
<feature type="transmembrane region" description="Helical" evidence="1">
    <location>
        <begin position="54"/>
        <end position="76"/>
    </location>
</feature>